<keyword evidence="3" id="KW-0804">Transcription</keyword>
<evidence type="ECO:0000313" key="6">
    <source>
        <dbReference type="Proteomes" id="UP000037737"/>
    </source>
</evidence>
<comment type="caution">
    <text evidence="5">The sequence shown here is derived from an EMBL/GenBank/DDBJ whole genome shotgun (WGS) entry which is preliminary data.</text>
</comment>
<dbReference type="InterPro" id="IPR011711">
    <property type="entry name" value="GntR_C"/>
</dbReference>
<dbReference type="AlphaFoldDB" id="A0A0M8MF59"/>
<dbReference type="PANTHER" id="PTHR43537">
    <property type="entry name" value="TRANSCRIPTIONAL REGULATOR, GNTR FAMILY"/>
    <property type="match status" value="1"/>
</dbReference>
<gene>
    <name evidence="5" type="ORF">XI38_04975</name>
</gene>
<dbReference type="PROSITE" id="PS50949">
    <property type="entry name" value="HTH_GNTR"/>
    <property type="match status" value="1"/>
</dbReference>
<dbReference type="KEGG" id="mcw:A8L33_08880"/>
<dbReference type="InterPro" id="IPR000485">
    <property type="entry name" value="AsnC-type_HTH_dom"/>
</dbReference>
<dbReference type="GO" id="GO:0043565">
    <property type="term" value="F:sequence-specific DNA binding"/>
    <property type="evidence" value="ECO:0007669"/>
    <property type="project" value="InterPro"/>
</dbReference>
<keyword evidence="2" id="KW-0238">DNA-binding</keyword>
<protein>
    <recommendedName>
        <fullName evidence="4">HTH gntR-type domain-containing protein</fullName>
    </recommendedName>
</protein>
<dbReference type="SUPFAM" id="SSF46785">
    <property type="entry name" value="Winged helix' DNA-binding domain"/>
    <property type="match status" value="1"/>
</dbReference>
<name>A0A0M8MF59_9MICO</name>
<evidence type="ECO:0000259" key="4">
    <source>
        <dbReference type="PROSITE" id="PS50949"/>
    </source>
</evidence>
<dbReference type="InterPro" id="IPR008920">
    <property type="entry name" value="TF_FadR/GntR_C"/>
</dbReference>
<feature type="domain" description="HTH gntR-type" evidence="4">
    <location>
        <begin position="13"/>
        <end position="80"/>
    </location>
</feature>
<dbReference type="SMART" id="SM00895">
    <property type="entry name" value="FCD"/>
    <property type="match status" value="1"/>
</dbReference>
<dbReference type="EMBL" id="LAVO01000005">
    <property type="protein sequence ID" value="KOS11226.1"/>
    <property type="molecule type" value="Genomic_DNA"/>
</dbReference>
<evidence type="ECO:0000256" key="2">
    <source>
        <dbReference type="ARBA" id="ARBA00023125"/>
    </source>
</evidence>
<evidence type="ECO:0000313" key="5">
    <source>
        <dbReference type="EMBL" id="KOS11226.1"/>
    </source>
</evidence>
<organism evidence="5 6">
    <name type="scientific">Microbacterium aurantiacum</name>
    <dbReference type="NCBI Taxonomy" id="162393"/>
    <lineage>
        <taxon>Bacteria</taxon>
        <taxon>Bacillati</taxon>
        <taxon>Actinomycetota</taxon>
        <taxon>Actinomycetes</taxon>
        <taxon>Micrococcales</taxon>
        <taxon>Microbacteriaceae</taxon>
        <taxon>Microbacterium</taxon>
    </lineage>
</organism>
<dbReference type="InterPro" id="IPR036390">
    <property type="entry name" value="WH_DNA-bd_sf"/>
</dbReference>
<dbReference type="SMART" id="SM00345">
    <property type="entry name" value="HTH_GNTR"/>
    <property type="match status" value="1"/>
</dbReference>
<keyword evidence="1" id="KW-0805">Transcription regulation</keyword>
<dbReference type="PANTHER" id="PTHR43537:SF49">
    <property type="entry name" value="TRANSCRIPTIONAL REGULATORY PROTEIN"/>
    <property type="match status" value="1"/>
</dbReference>
<dbReference type="GO" id="GO:0003700">
    <property type="term" value="F:DNA-binding transcription factor activity"/>
    <property type="evidence" value="ECO:0007669"/>
    <property type="project" value="InterPro"/>
</dbReference>
<sequence length="221" mass="23920">MVEKLLPIERLDVGLGDLVVTAVREAISAGSLAAGQRITERELVERTGVSRASVREAVRQLRQMGLLESPPRGGLRVAPLDRDAIAYIYEVRIGVELLAVELFTLRATDQQIHEWALSLSSADLIPGAGVPEISCGDELLCQGSGNPLLWHMVQPYHARVRSLQRLSLSLAGRWEKAHAEIAAISTAVRKRDVAGAVRGVRSHLEEAQRASLVALVGCSPT</sequence>
<dbReference type="CDD" id="cd07377">
    <property type="entry name" value="WHTH_GntR"/>
    <property type="match status" value="1"/>
</dbReference>
<dbReference type="SUPFAM" id="SSF48008">
    <property type="entry name" value="GntR ligand-binding domain-like"/>
    <property type="match status" value="1"/>
</dbReference>
<evidence type="ECO:0000256" key="3">
    <source>
        <dbReference type="ARBA" id="ARBA00023163"/>
    </source>
</evidence>
<dbReference type="PRINTS" id="PR00035">
    <property type="entry name" value="HTHGNTR"/>
</dbReference>
<dbReference type="Gene3D" id="1.10.10.10">
    <property type="entry name" value="Winged helix-like DNA-binding domain superfamily/Winged helix DNA-binding domain"/>
    <property type="match status" value="1"/>
</dbReference>
<dbReference type="PRINTS" id="PR00033">
    <property type="entry name" value="HTHASNC"/>
</dbReference>
<dbReference type="PATRIC" id="fig|84292.3.peg.1027"/>
<proteinExistence type="predicted"/>
<keyword evidence="6" id="KW-1185">Reference proteome</keyword>
<dbReference type="Pfam" id="PF00392">
    <property type="entry name" value="GntR"/>
    <property type="match status" value="1"/>
</dbReference>
<dbReference type="Proteomes" id="UP000037737">
    <property type="component" value="Unassembled WGS sequence"/>
</dbReference>
<dbReference type="Gene3D" id="1.20.120.530">
    <property type="entry name" value="GntR ligand-binding domain-like"/>
    <property type="match status" value="1"/>
</dbReference>
<dbReference type="OrthoDB" id="9816161at2"/>
<dbReference type="Pfam" id="PF07729">
    <property type="entry name" value="FCD"/>
    <property type="match status" value="1"/>
</dbReference>
<evidence type="ECO:0000256" key="1">
    <source>
        <dbReference type="ARBA" id="ARBA00023015"/>
    </source>
</evidence>
<reference evidence="5" key="1">
    <citation type="submission" date="2015-04" db="EMBL/GenBank/DDBJ databases">
        <title>Complete genome sequence of Microbacterium chocolatum SIT 101, a bacterium enantioselectively hydrolyzing mesomeric diesters.</title>
        <authorList>
            <person name="Li X."/>
            <person name="Xu Y."/>
        </authorList>
    </citation>
    <scope>NUCLEOTIDE SEQUENCE [LARGE SCALE GENOMIC DNA]</scope>
    <source>
        <strain evidence="5">SIT 101</strain>
    </source>
</reference>
<dbReference type="InterPro" id="IPR000524">
    <property type="entry name" value="Tscrpt_reg_HTH_GntR"/>
</dbReference>
<dbReference type="InterPro" id="IPR036388">
    <property type="entry name" value="WH-like_DNA-bd_sf"/>
</dbReference>
<accession>A0A0M8MF59</accession>